<reference evidence="1" key="1">
    <citation type="submission" date="2022-03" db="EMBL/GenBank/DDBJ databases">
        <title>Draft genome sequence of Aduncisulcus paluster, a free-living microaerophilic Fornicata.</title>
        <authorList>
            <person name="Yuyama I."/>
            <person name="Kume K."/>
            <person name="Tamura T."/>
            <person name="Inagaki Y."/>
            <person name="Hashimoto T."/>
        </authorList>
    </citation>
    <scope>NUCLEOTIDE SEQUENCE</scope>
    <source>
        <strain evidence="1">NY0171</strain>
    </source>
</reference>
<accession>A0ABQ5KBE9</accession>
<comment type="caution">
    <text evidence="1">The sequence shown here is derived from an EMBL/GenBank/DDBJ whole genome shotgun (WGS) entry which is preliminary data.</text>
</comment>
<protein>
    <submittedName>
        <fullName evidence="1">Uncharacterized protein</fullName>
    </submittedName>
</protein>
<dbReference type="Proteomes" id="UP001057375">
    <property type="component" value="Unassembled WGS sequence"/>
</dbReference>
<proteinExistence type="predicted"/>
<keyword evidence="2" id="KW-1185">Reference proteome</keyword>
<organism evidence="1 2">
    <name type="scientific">Aduncisulcus paluster</name>
    <dbReference type="NCBI Taxonomy" id="2918883"/>
    <lineage>
        <taxon>Eukaryota</taxon>
        <taxon>Metamonada</taxon>
        <taxon>Carpediemonas-like organisms</taxon>
        <taxon>Aduncisulcus</taxon>
    </lineage>
</organism>
<evidence type="ECO:0000313" key="1">
    <source>
        <dbReference type="EMBL" id="GKT29887.1"/>
    </source>
</evidence>
<name>A0ABQ5KBE9_9EUKA</name>
<gene>
    <name evidence="1" type="ORF">ADUPG1_014861</name>
</gene>
<sequence>MGNILSSSVKGGESIAYKDVDHAIRDAHFVTTLEDYAAMAADTYSDKAKKLALRVIDCPPKLAKEGYFGRAYAFLAGKDMILVIAHRGADGVSDLDDLTQARMGKYPDQYAYAYKFTTYAMKLVQKSTKGKLHLEHTGYGFGSVLAELCALNPKYPGRAISFNGYGVKKIAAKTPKTLVEKCPIFSFHSPAGISDELKERTFGQLFYFSQKDSEMETFISSIKKQPKLVKVV</sequence>
<evidence type="ECO:0000313" key="2">
    <source>
        <dbReference type="Proteomes" id="UP001057375"/>
    </source>
</evidence>
<dbReference type="EMBL" id="BQXS01020470">
    <property type="protein sequence ID" value="GKT29887.1"/>
    <property type="molecule type" value="Genomic_DNA"/>
</dbReference>